<evidence type="ECO:0000313" key="3">
    <source>
        <dbReference type="EMBL" id="RKQ13601.1"/>
    </source>
</evidence>
<dbReference type="InterPro" id="IPR023393">
    <property type="entry name" value="START-like_dom_sf"/>
</dbReference>
<comment type="caution">
    <text evidence="3">The sequence shown here is derived from an EMBL/GenBank/DDBJ whole genome shotgun (WGS) entry which is preliminary data.</text>
</comment>
<comment type="similarity">
    <text evidence="1">Belongs to the AHA1 family.</text>
</comment>
<proteinExistence type="inferred from homology"/>
<dbReference type="Proteomes" id="UP000272238">
    <property type="component" value="Unassembled WGS sequence"/>
</dbReference>
<accession>A0A494YU06</accession>
<dbReference type="RefSeq" id="WP_121215746.1">
    <property type="nucleotide sequence ID" value="NZ_RBZN01000059.1"/>
</dbReference>
<name>A0A494YU06_9BACL</name>
<evidence type="ECO:0000313" key="4">
    <source>
        <dbReference type="Proteomes" id="UP000272238"/>
    </source>
</evidence>
<reference evidence="3 4" key="1">
    <citation type="journal article" date="2016" name="Antonie Van Leeuwenhoek">
        <title>Lysinibacillus endophyticus sp. nov., an indole-3-acetic acid producing endophytic bacterium isolated from corn root (Zea mays cv. Xinken-5).</title>
        <authorList>
            <person name="Yu J."/>
            <person name="Guan X."/>
            <person name="Liu C."/>
            <person name="Xiang W."/>
            <person name="Yu Z."/>
            <person name="Liu X."/>
            <person name="Wang G."/>
        </authorList>
    </citation>
    <scope>NUCLEOTIDE SEQUENCE [LARGE SCALE GENOMIC DNA]</scope>
    <source>
        <strain evidence="3 4">DSM 100506</strain>
    </source>
</reference>
<dbReference type="Gene3D" id="3.30.530.20">
    <property type="match status" value="1"/>
</dbReference>
<evidence type="ECO:0000256" key="1">
    <source>
        <dbReference type="ARBA" id="ARBA00006817"/>
    </source>
</evidence>
<dbReference type="AlphaFoldDB" id="A0A494YU06"/>
<keyword evidence="4" id="KW-1185">Reference proteome</keyword>
<evidence type="ECO:0000259" key="2">
    <source>
        <dbReference type="Pfam" id="PF08327"/>
    </source>
</evidence>
<dbReference type="SUPFAM" id="SSF55961">
    <property type="entry name" value="Bet v1-like"/>
    <property type="match status" value="1"/>
</dbReference>
<sequence length="161" mass="18902">MLAKLLKNDNGFSAVYERQYSKPVEFVWALLVNNENFKHWMDHLEITDLSKGGNINFNYNDGSGKFEKFIITDYVEGSVLEFEWGEDIVRFEVLPSDQGSKLVMTEFINNLTDHTPKDLAGWHVCLLRFSNLVNDLPDDVPEKEWEKWYEEYKKLVEEVKS</sequence>
<dbReference type="Pfam" id="PF08327">
    <property type="entry name" value="AHSA1"/>
    <property type="match status" value="1"/>
</dbReference>
<dbReference type="EMBL" id="RBZN01000059">
    <property type="protein sequence ID" value="RKQ13601.1"/>
    <property type="molecule type" value="Genomic_DNA"/>
</dbReference>
<feature type="domain" description="Activator of Hsp90 ATPase homologue 1/2-like C-terminal" evidence="2">
    <location>
        <begin position="23"/>
        <end position="132"/>
    </location>
</feature>
<gene>
    <name evidence="3" type="ORF">D8M03_15595</name>
</gene>
<dbReference type="InterPro" id="IPR013538">
    <property type="entry name" value="ASHA1/2-like_C"/>
</dbReference>
<dbReference type="OrthoDB" id="9803476at2"/>
<protein>
    <submittedName>
        <fullName evidence="3">Activator of Hsp90 ATPase 1 family protein</fullName>
    </submittedName>
</protein>
<organism evidence="3 4">
    <name type="scientific">Ureibacillus endophyticus</name>
    <dbReference type="NCBI Taxonomy" id="1978490"/>
    <lineage>
        <taxon>Bacteria</taxon>
        <taxon>Bacillati</taxon>
        <taxon>Bacillota</taxon>
        <taxon>Bacilli</taxon>
        <taxon>Bacillales</taxon>
        <taxon>Caryophanaceae</taxon>
        <taxon>Ureibacillus</taxon>
    </lineage>
</organism>